<dbReference type="EMBL" id="JAPQER010000001">
    <property type="protein sequence ID" value="MCY6483205.1"/>
    <property type="molecule type" value="Genomic_DNA"/>
</dbReference>
<dbReference type="PANTHER" id="PTHR43406:SF1">
    <property type="entry name" value="TRYPTOPHAN SYNTHASE ALPHA CHAIN, CHLOROPLASTIC"/>
    <property type="match status" value="1"/>
</dbReference>
<keyword evidence="5 8" id="KW-0057">Aromatic amino acid biosynthesis</keyword>
<evidence type="ECO:0000256" key="5">
    <source>
        <dbReference type="ARBA" id="ARBA00023141"/>
    </source>
</evidence>
<gene>
    <name evidence="8 10" type="primary">trpA</name>
    <name evidence="10" type="ORF">OW763_02400</name>
</gene>
<comment type="caution">
    <text evidence="10">The sequence shown here is derived from an EMBL/GenBank/DDBJ whole genome shotgun (WGS) entry which is preliminary data.</text>
</comment>
<dbReference type="GO" id="GO:0004834">
    <property type="term" value="F:tryptophan synthase activity"/>
    <property type="evidence" value="ECO:0007669"/>
    <property type="project" value="UniProtKB-EC"/>
</dbReference>
<dbReference type="PROSITE" id="PS00167">
    <property type="entry name" value="TRP_SYNTHASE_ALPHA"/>
    <property type="match status" value="1"/>
</dbReference>
<comment type="similarity">
    <text evidence="8 9">Belongs to the TrpA family.</text>
</comment>
<dbReference type="InterPro" id="IPR002028">
    <property type="entry name" value="Trp_synthase_suA"/>
</dbReference>
<feature type="active site" description="Proton acceptor" evidence="8">
    <location>
        <position position="60"/>
    </location>
</feature>
<keyword evidence="11" id="KW-1185">Reference proteome</keyword>
<dbReference type="PANTHER" id="PTHR43406">
    <property type="entry name" value="TRYPTOPHAN SYNTHASE, ALPHA CHAIN"/>
    <property type="match status" value="1"/>
</dbReference>
<feature type="active site" description="Proton acceptor" evidence="8">
    <location>
        <position position="49"/>
    </location>
</feature>
<sequence length="260" mass="29168">MNRIEKKFNELKENNKKALITYITAGDPSIEKTEQLIYAKERAGASIIEVGIPFSDPLADGPIIQKAAQNALNNGIKLKDIFNCIERVRKNTEISMVFLVYYNTILAYGIKEFVDKCEEIGIDGFVIPDLPLEEQDEIIPYIKKNNVALIPLVAPTSKERIKDVVEGKKGFVYCISSLGVTGMKDGFYEEVDEFLKTVKKHTDLPIAIGFGISSREDVERFTPYVDGVIVGSAIVKKIHETKGDIEEVEKFIYSEFSVSM</sequence>
<dbReference type="InterPro" id="IPR013785">
    <property type="entry name" value="Aldolase_TIM"/>
</dbReference>
<evidence type="ECO:0000256" key="3">
    <source>
        <dbReference type="ARBA" id="ARBA00022605"/>
    </source>
</evidence>
<evidence type="ECO:0000256" key="4">
    <source>
        <dbReference type="ARBA" id="ARBA00022822"/>
    </source>
</evidence>
<evidence type="ECO:0000256" key="9">
    <source>
        <dbReference type="RuleBase" id="RU003662"/>
    </source>
</evidence>
<dbReference type="EC" id="4.2.1.20" evidence="8"/>
<accession>A0ABT4CZ14</accession>
<comment type="catalytic activity">
    <reaction evidence="7 8">
        <text>(1S,2R)-1-C-(indol-3-yl)glycerol 3-phosphate + L-serine = D-glyceraldehyde 3-phosphate + L-tryptophan + H2O</text>
        <dbReference type="Rhea" id="RHEA:10532"/>
        <dbReference type="ChEBI" id="CHEBI:15377"/>
        <dbReference type="ChEBI" id="CHEBI:33384"/>
        <dbReference type="ChEBI" id="CHEBI:57912"/>
        <dbReference type="ChEBI" id="CHEBI:58866"/>
        <dbReference type="ChEBI" id="CHEBI:59776"/>
        <dbReference type="EC" id="4.2.1.20"/>
    </reaction>
</comment>
<dbReference type="HAMAP" id="MF_00131">
    <property type="entry name" value="Trp_synth_alpha"/>
    <property type="match status" value="1"/>
</dbReference>
<comment type="function">
    <text evidence="8">The alpha subunit is responsible for the aldol cleavage of indoleglycerol phosphate to indole and glyceraldehyde 3-phosphate.</text>
</comment>
<dbReference type="InterPro" id="IPR018204">
    <property type="entry name" value="Trp_synthase_alpha_AS"/>
</dbReference>
<dbReference type="Gene3D" id="3.20.20.70">
    <property type="entry name" value="Aldolase class I"/>
    <property type="match status" value="1"/>
</dbReference>
<evidence type="ECO:0000313" key="10">
    <source>
        <dbReference type="EMBL" id="MCY6483205.1"/>
    </source>
</evidence>
<dbReference type="CDD" id="cd04724">
    <property type="entry name" value="Tryptophan_synthase_alpha"/>
    <property type="match status" value="1"/>
</dbReference>
<comment type="pathway">
    <text evidence="1 8">Amino-acid biosynthesis; L-tryptophan biosynthesis; L-tryptophan from chorismate: step 5/5.</text>
</comment>
<keyword evidence="6 8" id="KW-0456">Lyase</keyword>
<dbReference type="Proteomes" id="UP001078443">
    <property type="component" value="Unassembled WGS sequence"/>
</dbReference>
<evidence type="ECO:0000256" key="1">
    <source>
        <dbReference type="ARBA" id="ARBA00004733"/>
    </source>
</evidence>
<proteinExistence type="inferred from homology"/>
<protein>
    <recommendedName>
        <fullName evidence="8">Tryptophan synthase alpha chain</fullName>
        <ecNumber evidence="8">4.2.1.20</ecNumber>
    </recommendedName>
</protein>
<keyword evidence="4 8" id="KW-0822">Tryptophan biosynthesis</keyword>
<evidence type="ECO:0000256" key="6">
    <source>
        <dbReference type="ARBA" id="ARBA00023239"/>
    </source>
</evidence>
<evidence type="ECO:0000256" key="8">
    <source>
        <dbReference type="HAMAP-Rule" id="MF_00131"/>
    </source>
</evidence>
<keyword evidence="3 8" id="KW-0028">Amino-acid biosynthesis</keyword>
<evidence type="ECO:0000313" key="11">
    <source>
        <dbReference type="Proteomes" id="UP001078443"/>
    </source>
</evidence>
<reference evidence="10" key="1">
    <citation type="submission" date="2022-12" db="EMBL/GenBank/DDBJ databases">
        <authorList>
            <person name="Wang J."/>
        </authorList>
    </citation>
    <scope>NUCLEOTIDE SEQUENCE</scope>
    <source>
        <strain evidence="10">HY-45-18</strain>
    </source>
</reference>
<name>A0ABT4CZ14_9CLOT</name>
<evidence type="ECO:0000256" key="7">
    <source>
        <dbReference type="ARBA" id="ARBA00049047"/>
    </source>
</evidence>
<dbReference type="SUPFAM" id="SSF51366">
    <property type="entry name" value="Ribulose-phoshate binding barrel"/>
    <property type="match status" value="1"/>
</dbReference>
<dbReference type="Pfam" id="PF00290">
    <property type="entry name" value="Trp_syntA"/>
    <property type="match status" value="1"/>
</dbReference>
<dbReference type="InterPro" id="IPR011060">
    <property type="entry name" value="RibuloseP-bd_barrel"/>
</dbReference>
<dbReference type="RefSeq" id="WP_268039462.1">
    <property type="nucleotide sequence ID" value="NZ_JAPQER010000001.1"/>
</dbReference>
<dbReference type="NCBIfam" id="TIGR00262">
    <property type="entry name" value="trpA"/>
    <property type="match status" value="1"/>
</dbReference>
<organism evidence="10 11">
    <name type="scientific">Clostridium aestuarii</name>
    <dbReference type="NCBI Taxonomy" id="338193"/>
    <lineage>
        <taxon>Bacteria</taxon>
        <taxon>Bacillati</taxon>
        <taxon>Bacillota</taxon>
        <taxon>Clostridia</taxon>
        <taxon>Eubacteriales</taxon>
        <taxon>Clostridiaceae</taxon>
        <taxon>Clostridium</taxon>
    </lineage>
</organism>
<comment type="subunit">
    <text evidence="2 8">Tetramer of two alpha and two beta chains.</text>
</comment>
<evidence type="ECO:0000256" key="2">
    <source>
        <dbReference type="ARBA" id="ARBA00011270"/>
    </source>
</evidence>